<dbReference type="Pfam" id="PF00248">
    <property type="entry name" value="Aldo_ket_red"/>
    <property type="match status" value="1"/>
</dbReference>
<dbReference type="PANTHER" id="PTHR43364:SF4">
    <property type="entry name" value="NAD(P)-LINKED OXIDOREDUCTASE SUPERFAMILY PROTEIN"/>
    <property type="match status" value="1"/>
</dbReference>
<evidence type="ECO:0000313" key="3">
    <source>
        <dbReference type="EMBL" id="GER02265.1"/>
    </source>
</evidence>
<dbReference type="InterPro" id="IPR036812">
    <property type="entry name" value="NAD(P)_OxRdtase_dom_sf"/>
</dbReference>
<dbReference type="GO" id="GO:0016491">
    <property type="term" value="F:oxidoreductase activity"/>
    <property type="evidence" value="ECO:0007669"/>
    <property type="project" value="UniProtKB-KW"/>
</dbReference>
<evidence type="ECO:0000256" key="1">
    <source>
        <dbReference type="ARBA" id="ARBA00023002"/>
    </source>
</evidence>
<dbReference type="Proteomes" id="UP000325187">
    <property type="component" value="Unassembled WGS sequence"/>
</dbReference>
<accession>A0A5A7N3J9</accession>
<reference evidence="3 4" key="1">
    <citation type="submission" date="2019-09" db="EMBL/GenBank/DDBJ databases">
        <title>NBRP : Genome information of microbial organism related human and environment.</title>
        <authorList>
            <person name="Hattori M."/>
            <person name="Oshima K."/>
            <person name="Inaba H."/>
            <person name="Suda W."/>
            <person name="Sakamoto M."/>
            <person name="Iino T."/>
            <person name="Kitahara M."/>
            <person name="Oshida Y."/>
            <person name="Iida T."/>
            <person name="Kudo T."/>
            <person name="Itoh T."/>
            <person name="Ohkuma M."/>
        </authorList>
    </citation>
    <scope>NUCLEOTIDE SEQUENCE [LARGE SCALE GENOMIC DNA]</scope>
    <source>
        <strain evidence="3 4">Mie-1</strain>
    </source>
</reference>
<dbReference type="SUPFAM" id="SSF51430">
    <property type="entry name" value="NAD(P)-linked oxidoreductase"/>
    <property type="match status" value="1"/>
</dbReference>
<gene>
    <name evidence="3" type="ORF">JCM17845_28880</name>
</gene>
<dbReference type="RefSeq" id="WP_150002900.1">
    <property type="nucleotide sequence ID" value="NZ_BKCM01000023.1"/>
</dbReference>
<dbReference type="GO" id="GO:0005829">
    <property type="term" value="C:cytosol"/>
    <property type="evidence" value="ECO:0007669"/>
    <property type="project" value="UniProtKB-ARBA"/>
</dbReference>
<dbReference type="InterPro" id="IPR020471">
    <property type="entry name" value="AKR"/>
</dbReference>
<name>A0A5A7N3J9_9PROT</name>
<evidence type="ECO:0000259" key="2">
    <source>
        <dbReference type="Pfam" id="PF00248"/>
    </source>
</evidence>
<protein>
    <submittedName>
        <fullName evidence="3">Aldo/keto reductase</fullName>
    </submittedName>
</protein>
<proteinExistence type="predicted"/>
<feature type="domain" description="NADP-dependent oxidoreductase" evidence="2">
    <location>
        <begin position="16"/>
        <end position="303"/>
    </location>
</feature>
<dbReference type="InterPro" id="IPR050523">
    <property type="entry name" value="AKR_Detox_Biosynth"/>
</dbReference>
<evidence type="ECO:0000313" key="4">
    <source>
        <dbReference type="Proteomes" id="UP000325187"/>
    </source>
</evidence>
<keyword evidence="1" id="KW-0560">Oxidoreductase</keyword>
<comment type="caution">
    <text evidence="3">The sequence shown here is derived from an EMBL/GenBank/DDBJ whole genome shotgun (WGS) entry which is preliminary data.</text>
</comment>
<sequence>MDYKRLGKTGLEVLGLGLGTMTFGDGADEAVCRAIYARARDHGINLFDCANVYAGGESERILGRLVHGHRHDIILTTKAYYPMSDRPNDRGLSRKHLAQSLDASLKRLQTDYIDIYFLHAYDAMTPLEESIAALNGFVQQGKILYIGISNFAAWQVMKAINAANALGTAVHCIQPMYNLLKRQAEVELFPMAAHEDLGVLAYGPLAGGLLTGKYLAGRPAAGRFNDSIEYQKRYDGDLIASAVAKFNALAHDYGLAPASLAIAWAASHPSVTALLIGARTPEQLAEGLAACGIRQSEELWRALAGLMPAPTAATDRSEECRHLPKLKIQVLNQHHR</sequence>
<dbReference type="Gene3D" id="3.20.20.100">
    <property type="entry name" value="NADP-dependent oxidoreductase domain"/>
    <property type="match status" value="1"/>
</dbReference>
<organism evidence="3 4">
    <name type="scientific">Iodidimonas gelatinilytica</name>
    <dbReference type="NCBI Taxonomy" id="1236966"/>
    <lineage>
        <taxon>Bacteria</taxon>
        <taxon>Pseudomonadati</taxon>
        <taxon>Pseudomonadota</taxon>
        <taxon>Alphaproteobacteria</taxon>
        <taxon>Iodidimonadales</taxon>
        <taxon>Iodidimonadaceae</taxon>
        <taxon>Iodidimonas</taxon>
    </lineage>
</organism>
<dbReference type="PRINTS" id="PR00069">
    <property type="entry name" value="ALDKETRDTASE"/>
</dbReference>
<dbReference type="AlphaFoldDB" id="A0A5A7N3J9"/>
<dbReference type="EMBL" id="BKCM01000023">
    <property type="protein sequence ID" value="GER02265.1"/>
    <property type="molecule type" value="Genomic_DNA"/>
</dbReference>
<dbReference type="FunFam" id="3.20.20.100:FF:000004">
    <property type="entry name" value="Oxidoreductase, aldo/keto reductase"/>
    <property type="match status" value="1"/>
</dbReference>
<dbReference type="PANTHER" id="PTHR43364">
    <property type="entry name" value="NADH-SPECIFIC METHYLGLYOXAL REDUCTASE-RELATED"/>
    <property type="match status" value="1"/>
</dbReference>
<keyword evidence="4" id="KW-1185">Reference proteome</keyword>
<dbReference type="InterPro" id="IPR023210">
    <property type="entry name" value="NADP_OxRdtase_dom"/>
</dbReference>